<name>A0ABV3C7G2_9ACTN</name>
<dbReference type="EMBL" id="JBEZAE010000003">
    <property type="protein sequence ID" value="MEU7070020.1"/>
    <property type="molecule type" value="Genomic_DNA"/>
</dbReference>
<keyword evidence="1" id="KW-0812">Transmembrane</keyword>
<reference evidence="2 3" key="1">
    <citation type="submission" date="2024-06" db="EMBL/GenBank/DDBJ databases">
        <title>The Natural Products Discovery Center: Release of the First 8490 Sequenced Strains for Exploring Actinobacteria Biosynthetic Diversity.</title>
        <authorList>
            <person name="Kalkreuter E."/>
            <person name="Kautsar S.A."/>
            <person name="Yang D."/>
            <person name="Bader C.D."/>
            <person name="Teijaro C.N."/>
            <person name="Fluegel L."/>
            <person name="Davis C.M."/>
            <person name="Simpson J.R."/>
            <person name="Lauterbach L."/>
            <person name="Steele A.D."/>
            <person name="Gui C."/>
            <person name="Meng S."/>
            <person name="Li G."/>
            <person name="Viehrig K."/>
            <person name="Ye F."/>
            <person name="Su P."/>
            <person name="Kiefer A.F."/>
            <person name="Nichols A."/>
            <person name="Cepeda A.J."/>
            <person name="Yan W."/>
            <person name="Fan B."/>
            <person name="Jiang Y."/>
            <person name="Adhikari A."/>
            <person name="Zheng C.-J."/>
            <person name="Schuster L."/>
            <person name="Cowan T.M."/>
            <person name="Smanski M.J."/>
            <person name="Chevrette M.G."/>
            <person name="De Carvalho L.P.S."/>
            <person name="Shen B."/>
        </authorList>
    </citation>
    <scope>NUCLEOTIDE SEQUENCE [LARGE SCALE GENOMIC DNA]</scope>
    <source>
        <strain evidence="2 3">NPDC045974</strain>
    </source>
</reference>
<keyword evidence="1" id="KW-0472">Membrane</keyword>
<evidence type="ECO:0000256" key="1">
    <source>
        <dbReference type="SAM" id="Phobius"/>
    </source>
</evidence>
<comment type="caution">
    <text evidence="2">The sequence shown here is derived from an EMBL/GenBank/DDBJ whole genome shotgun (WGS) entry which is preliminary data.</text>
</comment>
<protein>
    <submittedName>
        <fullName evidence="2">Uncharacterized protein</fullName>
    </submittedName>
</protein>
<gene>
    <name evidence="2" type="ORF">AB0A88_07700</name>
</gene>
<organism evidence="2 3">
    <name type="scientific">Streptomyces narbonensis</name>
    <dbReference type="NCBI Taxonomy" id="67333"/>
    <lineage>
        <taxon>Bacteria</taxon>
        <taxon>Bacillati</taxon>
        <taxon>Actinomycetota</taxon>
        <taxon>Actinomycetes</taxon>
        <taxon>Kitasatosporales</taxon>
        <taxon>Streptomycetaceae</taxon>
        <taxon>Streptomyces</taxon>
    </lineage>
</organism>
<evidence type="ECO:0000313" key="2">
    <source>
        <dbReference type="EMBL" id="MEU7070020.1"/>
    </source>
</evidence>
<proteinExistence type="predicted"/>
<accession>A0ABV3C7G2</accession>
<sequence length="225" mass="24686">MTSVAEGRTTYNVRYGTSWPVVVRQGHGTGREGDIAIGLLCRVPDGRGAAADASARTFDVVGEGQTATARVWTEQTGSRVGGRPAVYRVDDPHGAPLGRITYRRGRALRGARARWTVESVTGHSVRGFRGRLFWWAVWWPVGLPVSLLWLILSLLGEGDDAFGKPRRVIWRDSSRRAHLVFRGVADEYRVLDGSWDPRLVAALLGLHQSYDPSEGSGANGWYASS</sequence>
<keyword evidence="1" id="KW-1133">Transmembrane helix</keyword>
<evidence type="ECO:0000313" key="3">
    <source>
        <dbReference type="Proteomes" id="UP001551329"/>
    </source>
</evidence>
<keyword evidence="3" id="KW-1185">Reference proteome</keyword>
<dbReference type="Proteomes" id="UP001551329">
    <property type="component" value="Unassembled WGS sequence"/>
</dbReference>
<dbReference type="RefSeq" id="WP_358469908.1">
    <property type="nucleotide sequence ID" value="NZ_JBEZAE010000003.1"/>
</dbReference>
<feature type="transmembrane region" description="Helical" evidence="1">
    <location>
        <begin position="132"/>
        <end position="152"/>
    </location>
</feature>